<evidence type="ECO:0000313" key="3">
    <source>
        <dbReference type="Proteomes" id="UP000233551"/>
    </source>
</evidence>
<organism evidence="2 3">
    <name type="scientific">Punica granatum</name>
    <name type="common">Pomegranate</name>
    <dbReference type="NCBI Taxonomy" id="22663"/>
    <lineage>
        <taxon>Eukaryota</taxon>
        <taxon>Viridiplantae</taxon>
        <taxon>Streptophyta</taxon>
        <taxon>Embryophyta</taxon>
        <taxon>Tracheophyta</taxon>
        <taxon>Spermatophyta</taxon>
        <taxon>Magnoliopsida</taxon>
        <taxon>eudicotyledons</taxon>
        <taxon>Gunneridae</taxon>
        <taxon>Pentapetalae</taxon>
        <taxon>rosids</taxon>
        <taxon>malvids</taxon>
        <taxon>Myrtales</taxon>
        <taxon>Lythraceae</taxon>
        <taxon>Punica</taxon>
    </lineage>
</organism>
<proteinExistence type="predicted"/>
<feature type="region of interest" description="Disordered" evidence="1">
    <location>
        <begin position="1"/>
        <end position="26"/>
    </location>
</feature>
<dbReference type="AlphaFoldDB" id="A0A2I0L4N6"/>
<feature type="region of interest" description="Disordered" evidence="1">
    <location>
        <begin position="39"/>
        <end position="76"/>
    </location>
</feature>
<dbReference type="Proteomes" id="UP000233551">
    <property type="component" value="Unassembled WGS sequence"/>
</dbReference>
<evidence type="ECO:0000256" key="1">
    <source>
        <dbReference type="SAM" id="MobiDB-lite"/>
    </source>
</evidence>
<name>A0A2I0L4N6_PUNGR</name>
<feature type="compositionally biased region" description="Basic and acidic residues" evidence="1">
    <location>
        <begin position="39"/>
        <end position="70"/>
    </location>
</feature>
<accession>A0A2I0L4N6</accession>
<evidence type="ECO:0000313" key="2">
    <source>
        <dbReference type="EMBL" id="PKI75657.1"/>
    </source>
</evidence>
<keyword evidence="3" id="KW-1185">Reference proteome</keyword>
<protein>
    <submittedName>
        <fullName evidence="2">Uncharacterized protein</fullName>
    </submittedName>
</protein>
<dbReference type="EMBL" id="PGOL01000159">
    <property type="protein sequence ID" value="PKI75657.1"/>
    <property type="molecule type" value="Genomic_DNA"/>
</dbReference>
<gene>
    <name evidence="2" type="ORF">CRG98_003917</name>
</gene>
<sequence length="76" mass="8751">MEKNIRKRTGKEANQSNGTGQERELVKANSVLWLEWPEGQHCEDGGENRRRSGCEKKAKRASERAHECQEGTKQPW</sequence>
<comment type="caution">
    <text evidence="2">The sequence shown here is derived from an EMBL/GenBank/DDBJ whole genome shotgun (WGS) entry which is preliminary data.</text>
</comment>
<reference evidence="2 3" key="1">
    <citation type="submission" date="2017-11" db="EMBL/GenBank/DDBJ databases">
        <title>De-novo sequencing of pomegranate (Punica granatum L.) genome.</title>
        <authorList>
            <person name="Akparov Z."/>
            <person name="Amiraslanov A."/>
            <person name="Hajiyeva S."/>
            <person name="Abbasov M."/>
            <person name="Kaur K."/>
            <person name="Hamwieh A."/>
            <person name="Solovyev V."/>
            <person name="Salamov A."/>
            <person name="Braich B."/>
            <person name="Kosarev P."/>
            <person name="Mahmoud A."/>
            <person name="Hajiyev E."/>
            <person name="Babayeva S."/>
            <person name="Izzatullayeva V."/>
            <person name="Mammadov A."/>
            <person name="Mammadov A."/>
            <person name="Sharifova S."/>
            <person name="Ojaghi J."/>
            <person name="Eynullazada K."/>
            <person name="Bayramov B."/>
            <person name="Abdulazimova A."/>
            <person name="Shahmuradov I."/>
        </authorList>
    </citation>
    <scope>NUCLEOTIDE SEQUENCE [LARGE SCALE GENOMIC DNA]</scope>
    <source>
        <strain evidence="3">cv. AG2017</strain>
        <tissue evidence="2">Leaf</tissue>
    </source>
</reference>